<keyword evidence="2" id="KW-0812">Transmembrane</keyword>
<evidence type="ECO:0000313" key="3">
    <source>
        <dbReference type="EMBL" id="KAA0015992.1"/>
    </source>
</evidence>
<feature type="region of interest" description="Disordered" evidence="1">
    <location>
        <begin position="646"/>
        <end position="680"/>
    </location>
</feature>
<dbReference type="EMBL" id="VTPX01000014">
    <property type="protein sequence ID" value="KAA0015992.1"/>
    <property type="molecule type" value="Genomic_DNA"/>
</dbReference>
<proteinExistence type="predicted"/>
<dbReference type="Proteomes" id="UP000466024">
    <property type="component" value="Unassembled WGS sequence"/>
</dbReference>
<dbReference type="AlphaFoldDB" id="A0A640W886"/>
<evidence type="ECO:0000256" key="2">
    <source>
        <dbReference type="SAM" id="Phobius"/>
    </source>
</evidence>
<feature type="compositionally biased region" description="Acidic residues" evidence="1">
    <location>
        <begin position="660"/>
        <end position="669"/>
    </location>
</feature>
<feature type="compositionally biased region" description="Basic and acidic residues" evidence="1">
    <location>
        <begin position="448"/>
        <end position="461"/>
    </location>
</feature>
<organism evidence="3 4">
    <name type="scientific">Salinicola corii</name>
    <dbReference type="NCBI Taxonomy" id="2606937"/>
    <lineage>
        <taxon>Bacteria</taxon>
        <taxon>Pseudomonadati</taxon>
        <taxon>Pseudomonadota</taxon>
        <taxon>Gammaproteobacteria</taxon>
        <taxon>Oceanospirillales</taxon>
        <taxon>Halomonadaceae</taxon>
        <taxon>Salinicola</taxon>
    </lineage>
</organism>
<comment type="caution">
    <text evidence="3">The sequence shown here is derived from an EMBL/GenBank/DDBJ whole genome shotgun (WGS) entry which is preliminary data.</text>
</comment>
<feature type="region of interest" description="Disordered" evidence="1">
    <location>
        <begin position="441"/>
        <end position="461"/>
    </location>
</feature>
<gene>
    <name evidence="3" type="ORF">F0A16_18285</name>
</gene>
<sequence>MSHDNTLANSSGVALGYRDRHRSDYAESTQFMSENDVRGIVDEQALSEELEGLLSDEDFAELSEKMMSDATDKLKDKDALVDKIYSSMTGEKGDEYLLAIKDLDDDGLQQQAQDRMHNDLSVLATLDPEKAEEAQNQITAKSLTMDVGGAMDEIDDEYGSGDISAESEDRAEQVASDLVKPMLTGIIYSNFGLQASTRVWQAIDSLKAGDDGKPAGFDKLTDKEKEQFNKIKIVKDVLTDALKEEALKGTKAGKLDFGDVSDRVDKAVKDAGLKDSDKITKELKSGFKTFIDREATFALGGLVALANAIYRRSGDDFGDSPEERMAVARGILVFIGCTPGTLNTLDYMGNGFKSLFGQKGMIEALGLDKELFDTYQKNTGTEEKFVPDERVEARQKIDKGWSELSALMEIKEDLSDEQKEKVQDAIDKIQDGISEERALIENDPDLTDEQKQQQLDRRDDIDKRMDEVSEDVSNGKDTEAQKAFTEADERRQFPLKAIELYDDSLVKQEKLKQILSAAELEGGLDESDKSRVNGLLKDWKKGTSEIRDLYESASHLSDADRKFFLDGVDEKIKYINNVIDDINADDLSFKYNQEYFDELQNQTTSDIRDLDPLSDTASKGSGSGDGVYDGFNQTLDNASAAGRGDQFAMSGALPPGTEIPEVEDIDGINDDVKRTSTPTETDKVNLFGPALKGIGYMTNFGGGILDVAVAGMGLDAALQNGDAMDKANASLGIVSGAGFTAAGAAEIAGSTISPGARFTPLRALGAVSRLGVVPGLNVVGVAVGTVSLILGLVIGQQKNREKAEEVLGGFQDLDNYGVLEEDWGGKLNFLIHSAAAFEGQEGAGDPPDYLYYDDSFYEDNKDVIDHIVDNWDDGREGLPSVFKLEDWLIGNWSAGDDIVSKNDLNFIAKSSAASDMERKAARFLLENEGFFNMLDTFNKGGGADNKISGKDIDSWMQFIGERSVTDDDPIFDREEPSPLYEEFFSEDVPVWEAQPEFYEAFLEEITENDSIPENFFEDHLDEMDLQVHGKDFFEKHQEEISTIAERWNDWNGGDDIVSRKDLEKIRDDDERSDAEREAAKFLLEHEEFFDLLDTFHKQDGSDSKISNADLDSWFQIIGERQITEDNPVFELEGDDPLDGLIMNRKGP</sequence>
<name>A0A640W886_9GAMM</name>
<feature type="region of interest" description="Disordered" evidence="1">
    <location>
        <begin position="602"/>
        <end position="628"/>
    </location>
</feature>
<keyword evidence="2" id="KW-0472">Membrane</keyword>
<keyword evidence="2" id="KW-1133">Transmembrane helix</keyword>
<accession>A0A640W886</accession>
<evidence type="ECO:0000313" key="4">
    <source>
        <dbReference type="Proteomes" id="UP000466024"/>
    </source>
</evidence>
<feature type="transmembrane region" description="Helical" evidence="2">
    <location>
        <begin position="772"/>
        <end position="794"/>
    </location>
</feature>
<protein>
    <submittedName>
        <fullName evidence="3">Uncharacterized protein</fullName>
    </submittedName>
</protein>
<keyword evidence="4" id="KW-1185">Reference proteome</keyword>
<dbReference type="RefSeq" id="WP_149436919.1">
    <property type="nucleotide sequence ID" value="NZ_VTPX01000014.1"/>
</dbReference>
<reference evidence="3 4" key="1">
    <citation type="submission" date="2019-08" db="EMBL/GenBank/DDBJ databases">
        <title>Bioinformatics analysis of the strain L3 and L5.</title>
        <authorList>
            <person name="Li X."/>
        </authorList>
    </citation>
    <scope>NUCLEOTIDE SEQUENCE [LARGE SCALE GENOMIC DNA]</scope>
    <source>
        <strain evidence="3 4">L3</strain>
    </source>
</reference>
<evidence type="ECO:0000256" key="1">
    <source>
        <dbReference type="SAM" id="MobiDB-lite"/>
    </source>
</evidence>